<evidence type="ECO:0000256" key="1">
    <source>
        <dbReference type="SAM" id="MobiDB-lite"/>
    </source>
</evidence>
<name>A0A4Y2VEN6_ARAVE</name>
<reference evidence="2 3" key="1">
    <citation type="journal article" date="2019" name="Sci. Rep.">
        <title>Orb-weaving spider Araneus ventricosus genome elucidates the spidroin gene catalogue.</title>
        <authorList>
            <person name="Kono N."/>
            <person name="Nakamura H."/>
            <person name="Ohtoshi R."/>
            <person name="Moran D.A.P."/>
            <person name="Shinohara A."/>
            <person name="Yoshida Y."/>
            <person name="Fujiwara M."/>
            <person name="Mori M."/>
            <person name="Tomita M."/>
            <person name="Arakawa K."/>
        </authorList>
    </citation>
    <scope>NUCLEOTIDE SEQUENCE [LARGE SCALE GENOMIC DNA]</scope>
</reference>
<comment type="caution">
    <text evidence="2">The sequence shown here is derived from an EMBL/GenBank/DDBJ whole genome shotgun (WGS) entry which is preliminary data.</text>
</comment>
<feature type="region of interest" description="Disordered" evidence="1">
    <location>
        <begin position="71"/>
        <end position="91"/>
    </location>
</feature>
<proteinExistence type="predicted"/>
<sequence>RRTLFKGGQDLQKKDCPLYRRTVGHLKADHSPLLHFGIFGAREGKTNRQGRKQMKFGANELEGMKLHLTQNPKLHPPIPIWGHDARLAGKQ</sequence>
<dbReference type="AlphaFoldDB" id="A0A4Y2VEN6"/>
<protein>
    <submittedName>
        <fullName evidence="2">Uncharacterized protein</fullName>
    </submittedName>
</protein>
<feature type="non-terminal residue" evidence="2">
    <location>
        <position position="1"/>
    </location>
</feature>
<keyword evidence="3" id="KW-1185">Reference proteome</keyword>
<organism evidence="2 3">
    <name type="scientific">Araneus ventricosus</name>
    <name type="common">Orbweaver spider</name>
    <name type="synonym">Epeira ventricosa</name>
    <dbReference type="NCBI Taxonomy" id="182803"/>
    <lineage>
        <taxon>Eukaryota</taxon>
        <taxon>Metazoa</taxon>
        <taxon>Ecdysozoa</taxon>
        <taxon>Arthropoda</taxon>
        <taxon>Chelicerata</taxon>
        <taxon>Arachnida</taxon>
        <taxon>Araneae</taxon>
        <taxon>Araneomorphae</taxon>
        <taxon>Entelegynae</taxon>
        <taxon>Araneoidea</taxon>
        <taxon>Araneidae</taxon>
        <taxon>Araneus</taxon>
    </lineage>
</organism>
<evidence type="ECO:0000313" key="3">
    <source>
        <dbReference type="Proteomes" id="UP000499080"/>
    </source>
</evidence>
<accession>A0A4Y2VEN6</accession>
<evidence type="ECO:0000313" key="2">
    <source>
        <dbReference type="EMBL" id="GBO23749.1"/>
    </source>
</evidence>
<gene>
    <name evidence="2" type="ORF">AVEN_127232-2_1</name>
</gene>
<dbReference type="Proteomes" id="UP000499080">
    <property type="component" value="Unassembled WGS sequence"/>
</dbReference>
<dbReference type="EMBL" id="BGPR01046805">
    <property type="protein sequence ID" value="GBO23749.1"/>
    <property type="molecule type" value="Genomic_DNA"/>
</dbReference>